<keyword evidence="3 7" id="KW-0227">DNA damage</keyword>
<dbReference type="Pfam" id="PF02565">
    <property type="entry name" value="RecO_C"/>
    <property type="match status" value="1"/>
</dbReference>
<keyword evidence="5 7" id="KW-0234">DNA repair</keyword>
<name>A0A174J8R9_9FIRM</name>
<dbReference type="Gene3D" id="6.20.220.20">
    <property type="entry name" value="Recombination protein O, zinc-binding domain"/>
    <property type="match status" value="1"/>
</dbReference>
<comment type="function">
    <text evidence="7">Involved in DNA repair and RecF pathway recombination.</text>
</comment>
<dbReference type="GO" id="GO:0006310">
    <property type="term" value="P:DNA recombination"/>
    <property type="evidence" value="ECO:0007669"/>
    <property type="project" value="UniProtKB-UniRule"/>
</dbReference>
<evidence type="ECO:0000256" key="7">
    <source>
        <dbReference type="HAMAP-Rule" id="MF_00201"/>
    </source>
</evidence>
<dbReference type="Proteomes" id="UP000266172">
    <property type="component" value="Unassembled WGS sequence"/>
</dbReference>
<dbReference type="RefSeq" id="WP_055232890.1">
    <property type="nucleotide sequence ID" value="NZ_CAKMUY010000017.1"/>
</dbReference>
<comment type="similarity">
    <text evidence="1 7">Belongs to the RecO family.</text>
</comment>
<accession>A0A174J8R9</accession>
<dbReference type="EMBL" id="QRVL01000001">
    <property type="protein sequence ID" value="RGS42356.1"/>
    <property type="molecule type" value="Genomic_DNA"/>
</dbReference>
<dbReference type="InterPro" id="IPR037278">
    <property type="entry name" value="ARFGAP/RecO"/>
</dbReference>
<comment type="caution">
    <text evidence="9">The sequence shown here is derived from an EMBL/GenBank/DDBJ whole genome shotgun (WGS) entry which is preliminary data.</text>
</comment>
<evidence type="ECO:0000256" key="5">
    <source>
        <dbReference type="ARBA" id="ARBA00023204"/>
    </source>
</evidence>
<dbReference type="InterPro" id="IPR042242">
    <property type="entry name" value="RecO_C"/>
</dbReference>
<dbReference type="SUPFAM" id="SSF57863">
    <property type="entry name" value="ArfGap/RecO-like zinc finger"/>
    <property type="match status" value="1"/>
</dbReference>
<dbReference type="AlphaFoldDB" id="A0A174J8R9"/>
<dbReference type="GO" id="GO:0006302">
    <property type="term" value="P:double-strand break repair"/>
    <property type="evidence" value="ECO:0007669"/>
    <property type="project" value="TreeGrafter"/>
</dbReference>
<dbReference type="InterPro" id="IPR003717">
    <property type="entry name" value="RecO"/>
</dbReference>
<sequence>MGNNIVVTGMVLQVMPIGEYDKRITLLTKERGKITAFARGARRPNSQLLAAANPFCFGEFELFEGRSAYTLARATIQNYFRELTGDFDATYYGFYFLEFADYYCQENNDEREMLKLLYQSLRALASSAYDNRLVRAVFELKALAVNGEAPNVFSCLSCGSREHLTWFSVKRGGILCAECRNEAPDAVELNESTVYTMQYVILARIEKLYTFSVSGQVLEELTRLLRSYFGVYVGHAFKSLKILEDAEKVEIMFLK</sequence>
<feature type="domain" description="DNA replication/recombination mediator RecO N-terminal" evidence="8">
    <location>
        <begin position="7"/>
        <end position="79"/>
    </location>
</feature>
<dbReference type="InterPro" id="IPR012340">
    <property type="entry name" value="NA-bd_OB-fold"/>
</dbReference>
<reference evidence="9 10" key="1">
    <citation type="submission" date="2018-08" db="EMBL/GenBank/DDBJ databases">
        <title>A genome reference for cultivated species of the human gut microbiota.</title>
        <authorList>
            <person name="Zou Y."/>
            <person name="Xue W."/>
            <person name="Luo G."/>
        </authorList>
    </citation>
    <scope>NUCLEOTIDE SEQUENCE [LARGE SCALE GENOMIC DNA]</scope>
    <source>
        <strain evidence="9 10">AF22-12AC</strain>
    </source>
</reference>
<dbReference type="Pfam" id="PF11967">
    <property type="entry name" value="RecO_N"/>
    <property type="match status" value="1"/>
</dbReference>
<dbReference type="InterPro" id="IPR022572">
    <property type="entry name" value="DNA_rep/recomb_RecO_N"/>
</dbReference>
<dbReference type="HAMAP" id="MF_00201">
    <property type="entry name" value="RecO"/>
    <property type="match status" value="1"/>
</dbReference>
<evidence type="ECO:0000313" key="9">
    <source>
        <dbReference type="EMBL" id="RGS42356.1"/>
    </source>
</evidence>
<dbReference type="PANTHER" id="PTHR33991:SF1">
    <property type="entry name" value="DNA REPAIR PROTEIN RECO"/>
    <property type="match status" value="1"/>
</dbReference>
<evidence type="ECO:0000256" key="4">
    <source>
        <dbReference type="ARBA" id="ARBA00023172"/>
    </source>
</evidence>
<proteinExistence type="inferred from homology"/>
<organism evidence="9 10">
    <name type="scientific">Roseburia hominis</name>
    <dbReference type="NCBI Taxonomy" id="301301"/>
    <lineage>
        <taxon>Bacteria</taxon>
        <taxon>Bacillati</taxon>
        <taxon>Bacillota</taxon>
        <taxon>Clostridia</taxon>
        <taxon>Lachnospirales</taxon>
        <taxon>Lachnospiraceae</taxon>
        <taxon>Roseburia</taxon>
    </lineage>
</organism>
<dbReference type="NCBIfam" id="TIGR00613">
    <property type="entry name" value="reco"/>
    <property type="match status" value="1"/>
</dbReference>
<evidence type="ECO:0000259" key="8">
    <source>
        <dbReference type="Pfam" id="PF11967"/>
    </source>
</evidence>
<dbReference type="GO" id="GO:0043590">
    <property type="term" value="C:bacterial nucleoid"/>
    <property type="evidence" value="ECO:0007669"/>
    <property type="project" value="TreeGrafter"/>
</dbReference>
<dbReference type="PANTHER" id="PTHR33991">
    <property type="entry name" value="DNA REPAIR PROTEIN RECO"/>
    <property type="match status" value="1"/>
</dbReference>
<evidence type="ECO:0000256" key="6">
    <source>
        <dbReference type="ARBA" id="ARBA00033409"/>
    </source>
</evidence>
<gene>
    <name evidence="7 9" type="primary">recO</name>
    <name evidence="9" type="ORF">DWX93_03250</name>
</gene>
<evidence type="ECO:0000256" key="1">
    <source>
        <dbReference type="ARBA" id="ARBA00007452"/>
    </source>
</evidence>
<dbReference type="Gene3D" id="2.40.50.140">
    <property type="entry name" value="Nucleic acid-binding proteins"/>
    <property type="match status" value="1"/>
</dbReference>
<dbReference type="SUPFAM" id="SSF50249">
    <property type="entry name" value="Nucleic acid-binding proteins"/>
    <property type="match status" value="1"/>
</dbReference>
<keyword evidence="4 7" id="KW-0233">DNA recombination</keyword>
<evidence type="ECO:0000256" key="2">
    <source>
        <dbReference type="ARBA" id="ARBA00021310"/>
    </source>
</evidence>
<evidence type="ECO:0000313" key="10">
    <source>
        <dbReference type="Proteomes" id="UP000266172"/>
    </source>
</evidence>
<protein>
    <recommendedName>
        <fullName evidence="2 7">DNA repair protein RecO</fullName>
    </recommendedName>
    <alternativeName>
        <fullName evidence="6 7">Recombination protein O</fullName>
    </alternativeName>
</protein>
<dbReference type="Gene3D" id="1.20.1440.120">
    <property type="entry name" value="Recombination protein O, C-terminal domain"/>
    <property type="match status" value="1"/>
</dbReference>
<evidence type="ECO:0000256" key="3">
    <source>
        <dbReference type="ARBA" id="ARBA00022763"/>
    </source>
</evidence>